<dbReference type="InterPro" id="IPR010095">
    <property type="entry name" value="Cas12f1-like_TNB"/>
</dbReference>
<dbReference type="GO" id="GO:0003677">
    <property type="term" value="F:DNA binding"/>
    <property type="evidence" value="ECO:0007669"/>
    <property type="project" value="UniProtKB-KW"/>
</dbReference>
<accession>A0A3B0AID5</accession>
<dbReference type="AlphaFoldDB" id="A0A3B0AID5"/>
<proteinExistence type="predicted"/>
<comment type="caution">
    <text evidence="3">The sequence shown here is derived from an EMBL/GenBank/DDBJ whole genome shotgun (WGS) entry which is preliminary data.</text>
</comment>
<reference evidence="3 4" key="1">
    <citation type="journal article" date="2007" name="Int. J. Syst. Evol. Microbiol.">
        <title>Paenibacillus ginsengarvi sp. nov., isolated from soil from ginseng cultivation.</title>
        <authorList>
            <person name="Yoon M.H."/>
            <person name="Ten L.N."/>
            <person name="Im W.T."/>
        </authorList>
    </citation>
    <scope>NUCLEOTIDE SEQUENCE [LARGE SCALE GENOMIC DNA]</scope>
    <source>
        <strain evidence="3 4">KCTC 13059</strain>
    </source>
</reference>
<evidence type="ECO:0000313" key="3">
    <source>
        <dbReference type="EMBL" id="RKN60360.1"/>
    </source>
</evidence>
<keyword evidence="4" id="KW-1185">Reference proteome</keyword>
<dbReference type="OrthoDB" id="56768at2"/>
<organism evidence="3 4">
    <name type="scientific">Paenibacillus ginsengarvi</name>
    <dbReference type="NCBI Taxonomy" id="400777"/>
    <lineage>
        <taxon>Bacteria</taxon>
        <taxon>Bacillati</taxon>
        <taxon>Bacillota</taxon>
        <taxon>Bacilli</taxon>
        <taxon>Bacillales</taxon>
        <taxon>Paenibacillaceae</taxon>
        <taxon>Paenibacillus</taxon>
    </lineage>
</organism>
<name>A0A3B0AID5_9BACL</name>
<dbReference type="Proteomes" id="UP000282311">
    <property type="component" value="Unassembled WGS sequence"/>
</dbReference>
<evidence type="ECO:0000313" key="4">
    <source>
        <dbReference type="Proteomes" id="UP000282311"/>
    </source>
</evidence>
<evidence type="ECO:0000259" key="2">
    <source>
        <dbReference type="Pfam" id="PF07282"/>
    </source>
</evidence>
<evidence type="ECO:0000256" key="1">
    <source>
        <dbReference type="ARBA" id="ARBA00023125"/>
    </source>
</evidence>
<dbReference type="RefSeq" id="WP_120752077.1">
    <property type="nucleotide sequence ID" value="NZ_RBAH01000059.1"/>
</dbReference>
<gene>
    <name evidence="3" type="ORF">D7M11_35890</name>
</gene>
<keyword evidence="1" id="KW-0238">DNA-binding</keyword>
<protein>
    <recommendedName>
        <fullName evidence="2">Cas12f1-like TNB domain-containing protein</fullName>
    </recommendedName>
</protein>
<feature type="domain" description="Cas12f1-like TNB" evidence="2">
    <location>
        <begin position="3"/>
        <end position="24"/>
    </location>
</feature>
<dbReference type="EMBL" id="RBAH01000059">
    <property type="protein sequence ID" value="RKN60360.1"/>
    <property type="molecule type" value="Genomic_DNA"/>
</dbReference>
<sequence length="33" mass="3768">MERIHRCKQCGTTLDRDVNAAINILARAKRQVS</sequence>
<dbReference type="Pfam" id="PF07282">
    <property type="entry name" value="Cas12f1-like_TNB"/>
    <property type="match status" value="1"/>
</dbReference>